<dbReference type="HAMAP" id="MF_00735">
    <property type="entry name" value="Methyltr_PrmA"/>
    <property type="match status" value="1"/>
</dbReference>
<feature type="binding site" evidence="6">
    <location>
        <position position="187"/>
    </location>
    <ligand>
        <name>S-adenosyl-L-methionine</name>
        <dbReference type="ChEBI" id="CHEBI:59789"/>
    </ligand>
</feature>
<evidence type="ECO:0000313" key="8">
    <source>
        <dbReference type="Proteomes" id="UP000437748"/>
    </source>
</evidence>
<sequence>MERESFMTENKVICYELGIFIAEENKDLLASILGELGIHDFVLGSLDCDIPAEYNPQMPKPDFYSELANDIPAIIYSEDKEYLESVKSSLEHVFKAINFKYNEKTFIIREIADQNWKESWKASFKPILITDQIAILPPWENINEFNQLHKIVINPGMAFGTGQHETTRLCLEVMLNYKMPESVLDVGTGSGILAIAAKKLGAVHVLGNDLDPDCMRIAYENAEVNGTPQIKFINIPIEQIEDKNFGMILANIESKPLKSVVPSICDHAKKNGIIILSGILSIEIDEFKEFMQNKNVRFVLSKIMGDWCSLVYEKL</sequence>
<protein>
    <recommendedName>
        <fullName evidence="6">Ribosomal protein L11 methyltransferase</fullName>
        <shortName evidence="6">L11 Mtase</shortName>
        <ecNumber evidence="6">2.1.1.-</ecNumber>
    </recommendedName>
</protein>
<dbReference type="GO" id="GO:0005737">
    <property type="term" value="C:cytoplasm"/>
    <property type="evidence" value="ECO:0007669"/>
    <property type="project" value="UniProtKB-SubCell"/>
</dbReference>
<dbReference type="InterPro" id="IPR029063">
    <property type="entry name" value="SAM-dependent_MTases_sf"/>
</dbReference>
<dbReference type="InterPro" id="IPR004498">
    <property type="entry name" value="Ribosomal_PrmA_MeTrfase"/>
</dbReference>
<comment type="function">
    <text evidence="6">Methylates ribosomal protein L11.</text>
</comment>
<comment type="catalytic activity">
    <reaction evidence="6">
        <text>L-lysyl-[protein] + 3 S-adenosyl-L-methionine = N(6),N(6),N(6)-trimethyl-L-lysyl-[protein] + 3 S-adenosyl-L-homocysteine + 3 H(+)</text>
        <dbReference type="Rhea" id="RHEA:54192"/>
        <dbReference type="Rhea" id="RHEA-COMP:9752"/>
        <dbReference type="Rhea" id="RHEA-COMP:13826"/>
        <dbReference type="ChEBI" id="CHEBI:15378"/>
        <dbReference type="ChEBI" id="CHEBI:29969"/>
        <dbReference type="ChEBI" id="CHEBI:57856"/>
        <dbReference type="ChEBI" id="CHEBI:59789"/>
        <dbReference type="ChEBI" id="CHEBI:61961"/>
    </reaction>
</comment>
<organism evidence="7 8">
    <name type="scientific">Silvanigrella paludirubra</name>
    <dbReference type="NCBI Taxonomy" id="2499159"/>
    <lineage>
        <taxon>Bacteria</taxon>
        <taxon>Pseudomonadati</taxon>
        <taxon>Bdellovibrionota</taxon>
        <taxon>Oligoflexia</taxon>
        <taxon>Silvanigrellales</taxon>
        <taxon>Silvanigrellaceae</taxon>
        <taxon>Silvanigrella</taxon>
    </lineage>
</organism>
<dbReference type="PIRSF" id="PIRSF000401">
    <property type="entry name" value="RPL11_MTase"/>
    <property type="match status" value="1"/>
</dbReference>
<dbReference type="GO" id="GO:0016279">
    <property type="term" value="F:protein-lysine N-methyltransferase activity"/>
    <property type="evidence" value="ECO:0007669"/>
    <property type="project" value="TreeGrafter"/>
</dbReference>
<feature type="binding site" evidence="6">
    <location>
        <position position="209"/>
    </location>
    <ligand>
        <name>S-adenosyl-L-methionine</name>
        <dbReference type="ChEBI" id="CHEBI:59789"/>
    </ligand>
</feature>
<feature type="binding site" evidence="6">
    <location>
        <position position="251"/>
    </location>
    <ligand>
        <name>S-adenosyl-L-methionine</name>
        <dbReference type="ChEBI" id="CHEBI:59789"/>
    </ligand>
</feature>
<dbReference type="InterPro" id="IPR050078">
    <property type="entry name" value="Ribosomal_L11_MeTrfase_PrmA"/>
</dbReference>
<dbReference type="Gene3D" id="3.40.50.150">
    <property type="entry name" value="Vaccinia Virus protein VP39"/>
    <property type="match status" value="1"/>
</dbReference>
<reference evidence="7 8" key="1">
    <citation type="submission" date="2019-10" db="EMBL/GenBank/DDBJ databases">
        <title>New species of Slilvanegrellaceae.</title>
        <authorList>
            <person name="Pitt A."/>
            <person name="Hahn M.W."/>
        </authorList>
    </citation>
    <scope>NUCLEOTIDE SEQUENCE [LARGE SCALE GENOMIC DNA]</scope>
    <source>
        <strain evidence="7 8">SP-Ram-0.45-NSY-1</strain>
    </source>
</reference>
<dbReference type="CDD" id="cd02440">
    <property type="entry name" value="AdoMet_MTases"/>
    <property type="match status" value="1"/>
</dbReference>
<feature type="binding site" evidence="6">
    <location>
        <position position="167"/>
    </location>
    <ligand>
        <name>S-adenosyl-L-methionine</name>
        <dbReference type="ChEBI" id="CHEBI:59789"/>
    </ligand>
</feature>
<dbReference type="Proteomes" id="UP000437748">
    <property type="component" value="Unassembled WGS sequence"/>
</dbReference>
<keyword evidence="8" id="KW-1185">Reference proteome</keyword>
<keyword evidence="2 6" id="KW-0963">Cytoplasm</keyword>
<name>A0A6N6VTU9_9BACT</name>
<evidence type="ECO:0000256" key="1">
    <source>
        <dbReference type="ARBA" id="ARBA00009741"/>
    </source>
</evidence>
<dbReference type="PANTHER" id="PTHR43648:SF1">
    <property type="entry name" value="ELECTRON TRANSFER FLAVOPROTEIN BETA SUBUNIT LYSINE METHYLTRANSFERASE"/>
    <property type="match status" value="1"/>
</dbReference>
<dbReference type="EMBL" id="WFLM01000005">
    <property type="protein sequence ID" value="KAB8036869.1"/>
    <property type="molecule type" value="Genomic_DNA"/>
</dbReference>
<dbReference type="EC" id="2.1.1.-" evidence="6"/>
<keyword evidence="5 6" id="KW-0949">S-adenosyl-L-methionine</keyword>
<evidence type="ECO:0000313" key="7">
    <source>
        <dbReference type="EMBL" id="KAB8036869.1"/>
    </source>
</evidence>
<comment type="caution">
    <text evidence="7">The sequence shown here is derived from an EMBL/GenBank/DDBJ whole genome shotgun (WGS) entry which is preliminary data.</text>
</comment>
<evidence type="ECO:0000256" key="6">
    <source>
        <dbReference type="HAMAP-Rule" id="MF_00735"/>
    </source>
</evidence>
<comment type="subcellular location">
    <subcellularLocation>
        <location evidence="6">Cytoplasm</location>
    </subcellularLocation>
</comment>
<evidence type="ECO:0000256" key="3">
    <source>
        <dbReference type="ARBA" id="ARBA00022603"/>
    </source>
</evidence>
<dbReference type="PANTHER" id="PTHR43648">
    <property type="entry name" value="ELECTRON TRANSFER FLAVOPROTEIN BETA SUBUNIT LYSINE METHYLTRANSFERASE"/>
    <property type="match status" value="1"/>
</dbReference>
<keyword evidence="4 6" id="KW-0808">Transferase</keyword>
<evidence type="ECO:0000256" key="4">
    <source>
        <dbReference type="ARBA" id="ARBA00022679"/>
    </source>
</evidence>
<gene>
    <name evidence="6" type="primary">prmA</name>
    <name evidence="7" type="ORF">GCL60_13570</name>
</gene>
<dbReference type="AlphaFoldDB" id="A0A6N6VTU9"/>
<dbReference type="Pfam" id="PF06325">
    <property type="entry name" value="PrmA"/>
    <property type="match status" value="1"/>
</dbReference>
<proteinExistence type="inferred from homology"/>
<comment type="similarity">
    <text evidence="1 6">Belongs to the methyltransferase superfamily. PrmA family.</text>
</comment>
<evidence type="ECO:0000256" key="5">
    <source>
        <dbReference type="ARBA" id="ARBA00022691"/>
    </source>
</evidence>
<dbReference type="SUPFAM" id="SSF53335">
    <property type="entry name" value="S-adenosyl-L-methionine-dependent methyltransferases"/>
    <property type="match status" value="1"/>
</dbReference>
<evidence type="ECO:0000256" key="2">
    <source>
        <dbReference type="ARBA" id="ARBA00022490"/>
    </source>
</evidence>
<accession>A0A6N6VTU9</accession>
<keyword evidence="3 6" id="KW-0489">Methyltransferase</keyword>
<dbReference type="GO" id="GO:0032259">
    <property type="term" value="P:methylation"/>
    <property type="evidence" value="ECO:0007669"/>
    <property type="project" value="UniProtKB-KW"/>
</dbReference>